<evidence type="ECO:0000313" key="1">
    <source>
        <dbReference type="EMBL" id="MBE9255276.1"/>
    </source>
</evidence>
<dbReference type="RefSeq" id="WP_194020686.1">
    <property type="nucleotide sequence ID" value="NZ_JADEVV010000056.1"/>
</dbReference>
<protein>
    <submittedName>
        <fullName evidence="1">Uncharacterized protein</fullName>
    </submittedName>
</protein>
<dbReference type="Proteomes" id="UP000658720">
    <property type="component" value="Unassembled WGS sequence"/>
</dbReference>
<comment type="caution">
    <text evidence="1">The sequence shown here is derived from an EMBL/GenBank/DDBJ whole genome shotgun (WGS) entry which is preliminary data.</text>
</comment>
<dbReference type="PANTHER" id="PTHR37203:SF3">
    <property type="entry name" value="SLR0975 PROTEIN"/>
    <property type="match status" value="1"/>
</dbReference>
<reference evidence="1 2" key="1">
    <citation type="submission" date="2020-10" db="EMBL/GenBank/DDBJ databases">
        <authorList>
            <person name="Castelo-Branco R."/>
            <person name="Eusebio N."/>
            <person name="Adriana R."/>
            <person name="Vieira A."/>
            <person name="Brugerolle De Fraissinette N."/>
            <person name="Rezende De Castro R."/>
            <person name="Schneider M.P."/>
            <person name="Vasconcelos V."/>
            <person name="Leao P.N."/>
        </authorList>
    </citation>
    <scope>NUCLEOTIDE SEQUENCE [LARGE SCALE GENOMIC DNA]</scope>
    <source>
        <strain evidence="1 2">LEGE 00031</strain>
    </source>
</reference>
<keyword evidence="2" id="KW-1185">Reference proteome</keyword>
<dbReference type="PANTHER" id="PTHR37203">
    <property type="match status" value="1"/>
</dbReference>
<evidence type="ECO:0000313" key="2">
    <source>
        <dbReference type="Proteomes" id="UP000658720"/>
    </source>
</evidence>
<name>A0ABR9VYH1_9SYNC</name>
<dbReference type="EMBL" id="JADEVV010000056">
    <property type="protein sequence ID" value="MBE9255276.1"/>
    <property type="molecule type" value="Genomic_DNA"/>
</dbReference>
<sequence>MEEKVLDELRSALELATEDELTQLTQILFCRKFNPLDYLQTPLPLEVQSLGRPLWESSLEERFRYLAADGLTVLRGKAKQFSYRDTLIRVCQFLKVPYAQQMTTLDLETDIFLHLVNQAWQKLPPAEQNNLTRKIQRSLINSPLPEPLPLQIQHNPVNVILKGGGAIAVSSVLRPLLLGRILQQVTVHIAQYQVAKSMLVKGGLNAAGQLQSQLALQTAKQGVLMGTARYGAVRTIFSVLGPALWGLFLADLGWRAIATNYGRIIPVIFTLAQIRLTRETCWQLA</sequence>
<proteinExistence type="predicted"/>
<gene>
    <name evidence="1" type="ORF">IQ217_15820</name>
</gene>
<accession>A0ABR9VYH1</accession>
<organism evidence="1 2">
    <name type="scientific">Synechocystis salina LEGE 00031</name>
    <dbReference type="NCBI Taxonomy" id="1828736"/>
    <lineage>
        <taxon>Bacteria</taxon>
        <taxon>Bacillati</taxon>
        <taxon>Cyanobacteriota</taxon>
        <taxon>Cyanophyceae</taxon>
        <taxon>Synechococcales</taxon>
        <taxon>Merismopediaceae</taxon>
        <taxon>Synechocystis</taxon>
    </lineage>
</organism>